<evidence type="ECO:0000313" key="3">
    <source>
        <dbReference type="Proteomes" id="UP000266841"/>
    </source>
</evidence>
<proteinExistence type="predicted"/>
<comment type="caution">
    <text evidence="2">The sequence shown here is derived from an EMBL/GenBank/DDBJ whole genome shotgun (WGS) entry which is preliminary data.</text>
</comment>
<name>K0RTV6_THAOC</name>
<dbReference type="EMBL" id="AGNL01028848">
    <property type="protein sequence ID" value="EJK57263.1"/>
    <property type="molecule type" value="Genomic_DNA"/>
</dbReference>
<dbReference type="AlphaFoldDB" id="K0RTV6"/>
<gene>
    <name evidence="2" type="ORF">THAOC_22715</name>
</gene>
<protein>
    <submittedName>
        <fullName evidence="2">Uncharacterized protein</fullName>
    </submittedName>
</protein>
<evidence type="ECO:0000256" key="1">
    <source>
        <dbReference type="SAM" id="MobiDB-lite"/>
    </source>
</evidence>
<keyword evidence="3" id="KW-1185">Reference proteome</keyword>
<reference evidence="2 3" key="1">
    <citation type="journal article" date="2012" name="Genome Biol.">
        <title>Genome and low-iron response of an oceanic diatom adapted to chronic iron limitation.</title>
        <authorList>
            <person name="Lommer M."/>
            <person name="Specht M."/>
            <person name="Roy A.S."/>
            <person name="Kraemer L."/>
            <person name="Andreson R."/>
            <person name="Gutowska M.A."/>
            <person name="Wolf J."/>
            <person name="Bergner S.V."/>
            <person name="Schilhabel M.B."/>
            <person name="Klostermeier U.C."/>
            <person name="Beiko R.G."/>
            <person name="Rosenstiel P."/>
            <person name="Hippler M."/>
            <person name="Laroche J."/>
        </authorList>
    </citation>
    <scope>NUCLEOTIDE SEQUENCE [LARGE SCALE GENOMIC DNA]</scope>
    <source>
        <strain evidence="2 3">CCMP1005</strain>
    </source>
</reference>
<sequence length="102" mass="11103">RLGQGPVQEVVLPARSLRWVDEDVRDAVRQGGGGRDVPDGVGGRGRRGAGAGPVGLLQRSLRQMRPVMRDCNRKNNDFAAMDGNGIVGIVYNQEMHMTCFVK</sequence>
<organism evidence="2 3">
    <name type="scientific">Thalassiosira oceanica</name>
    <name type="common">Marine diatom</name>
    <dbReference type="NCBI Taxonomy" id="159749"/>
    <lineage>
        <taxon>Eukaryota</taxon>
        <taxon>Sar</taxon>
        <taxon>Stramenopiles</taxon>
        <taxon>Ochrophyta</taxon>
        <taxon>Bacillariophyta</taxon>
        <taxon>Coscinodiscophyceae</taxon>
        <taxon>Thalassiosirophycidae</taxon>
        <taxon>Thalassiosirales</taxon>
        <taxon>Thalassiosiraceae</taxon>
        <taxon>Thalassiosira</taxon>
    </lineage>
</organism>
<dbReference type="Proteomes" id="UP000266841">
    <property type="component" value="Unassembled WGS sequence"/>
</dbReference>
<evidence type="ECO:0000313" key="2">
    <source>
        <dbReference type="EMBL" id="EJK57263.1"/>
    </source>
</evidence>
<feature type="non-terminal residue" evidence="2">
    <location>
        <position position="1"/>
    </location>
</feature>
<accession>K0RTV6</accession>
<feature type="region of interest" description="Disordered" evidence="1">
    <location>
        <begin position="28"/>
        <end position="53"/>
    </location>
</feature>
<feature type="compositionally biased region" description="Gly residues" evidence="1">
    <location>
        <begin position="30"/>
        <end position="53"/>
    </location>
</feature>